<reference evidence="4" key="1">
    <citation type="journal article" date="2016" name="Genome Biol. Evol.">
        <title>Comparative 'omics' of the Fusarium fujikuroi species complex highlights differences in genetic potential and metabolite synthesis.</title>
        <authorList>
            <person name="Niehaus E.-M."/>
            <person name="Muensterkoetter M."/>
            <person name="Proctor R.H."/>
            <person name="Brown D.W."/>
            <person name="Sharon A."/>
            <person name="Idan Y."/>
            <person name="Oren-Young L."/>
            <person name="Sieber C.M."/>
            <person name="Novak O."/>
            <person name="Pencik A."/>
            <person name="Tarkowska D."/>
            <person name="Hromadova K."/>
            <person name="Freeman S."/>
            <person name="Maymon M."/>
            <person name="Elazar M."/>
            <person name="Youssef S.A."/>
            <person name="El-Shabrawy E.S.M."/>
            <person name="Shalaby A.B.A."/>
            <person name="Houterman P."/>
            <person name="Brock N.L."/>
            <person name="Burkhardt I."/>
            <person name="Tsavkelova E.A."/>
            <person name="Dickschat J.S."/>
            <person name="Galuszka P."/>
            <person name="Gueldener U."/>
            <person name="Tudzynski B."/>
        </authorList>
    </citation>
    <scope>NUCLEOTIDE SEQUENCE [LARGE SCALE GENOMIC DNA]</scope>
    <source>
        <strain evidence="4">MRC7560</strain>
    </source>
</reference>
<dbReference type="AlphaFoldDB" id="A0A1L7TL64"/>
<organism evidence="3 4">
    <name type="scientific">Fusarium mangiferae</name>
    <name type="common">Mango malformation disease fungus</name>
    <dbReference type="NCBI Taxonomy" id="192010"/>
    <lineage>
        <taxon>Eukaryota</taxon>
        <taxon>Fungi</taxon>
        <taxon>Dikarya</taxon>
        <taxon>Ascomycota</taxon>
        <taxon>Pezizomycotina</taxon>
        <taxon>Sordariomycetes</taxon>
        <taxon>Hypocreomycetidae</taxon>
        <taxon>Hypocreales</taxon>
        <taxon>Nectriaceae</taxon>
        <taxon>Fusarium</taxon>
        <taxon>Fusarium fujikuroi species complex</taxon>
    </lineage>
</organism>
<dbReference type="RefSeq" id="XP_041685651.1">
    <property type="nucleotide sequence ID" value="XM_041835492.1"/>
</dbReference>
<dbReference type="InterPro" id="IPR000210">
    <property type="entry name" value="BTB/POZ_dom"/>
</dbReference>
<dbReference type="Pfam" id="PF00651">
    <property type="entry name" value="BTB"/>
    <property type="match status" value="1"/>
</dbReference>
<dbReference type="PANTHER" id="PTHR47843:SF5">
    <property type="entry name" value="BTB_POZ DOMAIN PROTEIN"/>
    <property type="match status" value="1"/>
</dbReference>
<feature type="region of interest" description="Disordered" evidence="1">
    <location>
        <begin position="170"/>
        <end position="202"/>
    </location>
</feature>
<proteinExistence type="predicted"/>
<gene>
    <name evidence="3" type="ORF">FMAN_02169</name>
</gene>
<dbReference type="Gene3D" id="3.30.710.10">
    <property type="entry name" value="Potassium Channel Kv1.1, Chain A"/>
    <property type="match status" value="1"/>
</dbReference>
<dbReference type="CDD" id="cd18186">
    <property type="entry name" value="BTB_POZ_ZBTB_KLHL-like"/>
    <property type="match status" value="1"/>
</dbReference>
<sequence>MATTPPHPPPRDTGRTRAAQEIVARAPIITPAPRKSGCECRNGNHDYIEESKGISIHTALSTLFHSEKFSDMTIVCGGRQFKAHRAVVCTQSPFFDKAMSGNYKESMSRCVELPEDDPDVVERFLEFLYTGNYSDGVNFTGGKPSEAALLDPETVIQTLQEPTCGSKEVDIKDWVSDSDPDEEYNEYDERTGSPSEDGDADEQSKLRNVAEAVGDCSCSREEGLKQLAELRNDMTLPLRLYVMADKYDVPALRLLARDRFYRAVELVWEEAECFPDVVDELYQTTPPADTAMREIVCRLVAALIHVPSVREKMRSVMMKHGDFAFGVLEYSIHLHTLFASDGGMMGEG</sequence>
<feature type="compositionally biased region" description="Acidic residues" evidence="1">
    <location>
        <begin position="176"/>
        <end position="186"/>
    </location>
</feature>
<dbReference type="SUPFAM" id="SSF54695">
    <property type="entry name" value="POZ domain"/>
    <property type="match status" value="1"/>
</dbReference>
<accession>A0A1L7TL64</accession>
<feature type="domain" description="BTB" evidence="2">
    <location>
        <begin position="70"/>
        <end position="132"/>
    </location>
</feature>
<keyword evidence="4" id="KW-1185">Reference proteome</keyword>
<evidence type="ECO:0000313" key="4">
    <source>
        <dbReference type="Proteomes" id="UP000184255"/>
    </source>
</evidence>
<protein>
    <recommendedName>
        <fullName evidence="2">BTB domain-containing protein</fullName>
    </recommendedName>
</protein>
<dbReference type="EMBL" id="FCQH01000010">
    <property type="protein sequence ID" value="CVK99324.1"/>
    <property type="molecule type" value="Genomic_DNA"/>
</dbReference>
<name>A0A1L7TL64_FUSMA</name>
<dbReference type="SMART" id="SM00225">
    <property type="entry name" value="BTB"/>
    <property type="match status" value="1"/>
</dbReference>
<dbReference type="GeneID" id="65081441"/>
<comment type="caution">
    <text evidence="3">The sequence shown here is derived from an EMBL/GenBank/DDBJ whole genome shotgun (WGS) entry which is preliminary data.</text>
</comment>
<dbReference type="PROSITE" id="PS50097">
    <property type="entry name" value="BTB"/>
    <property type="match status" value="1"/>
</dbReference>
<dbReference type="PANTHER" id="PTHR47843">
    <property type="entry name" value="BTB DOMAIN-CONTAINING PROTEIN-RELATED"/>
    <property type="match status" value="1"/>
</dbReference>
<evidence type="ECO:0000313" key="3">
    <source>
        <dbReference type="EMBL" id="CVK99324.1"/>
    </source>
</evidence>
<dbReference type="InterPro" id="IPR011333">
    <property type="entry name" value="SKP1/BTB/POZ_sf"/>
</dbReference>
<dbReference type="Proteomes" id="UP000184255">
    <property type="component" value="Unassembled WGS sequence"/>
</dbReference>
<evidence type="ECO:0000259" key="2">
    <source>
        <dbReference type="PROSITE" id="PS50097"/>
    </source>
</evidence>
<dbReference type="VEuPathDB" id="FungiDB:FMAN_02169"/>
<evidence type="ECO:0000256" key="1">
    <source>
        <dbReference type="SAM" id="MobiDB-lite"/>
    </source>
</evidence>